<feature type="transmembrane region" description="Helical" evidence="1">
    <location>
        <begin position="62"/>
        <end position="81"/>
    </location>
</feature>
<reference evidence="2 3" key="1">
    <citation type="submission" date="2013-02" db="EMBL/GenBank/DDBJ databases">
        <authorList>
            <person name="Hannick L."/>
            <person name="Zafar N."/>
            <person name="Lorenzi H."/>
            <person name="Ali I.A."/>
            <person name="Petri W.P."/>
            <person name="Caler E."/>
        </authorList>
    </citation>
    <scope>NUCLEOTIDE SEQUENCE [LARGE SCALE GENOMIC DNA]</scope>
    <source>
        <strain evidence="2 3">KU27</strain>
    </source>
</reference>
<protein>
    <submittedName>
        <fullName evidence="2">Uncharacterized protein</fullName>
    </submittedName>
</protein>
<organism evidence="2 3">
    <name type="scientific">Entamoeba histolytica KU27</name>
    <dbReference type="NCBI Taxonomy" id="885311"/>
    <lineage>
        <taxon>Eukaryota</taxon>
        <taxon>Amoebozoa</taxon>
        <taxon>Evosea</taxon>
        <taxon>Archamoebae</taxon>
        <taxon>Mastigamoebida</taxon>
        <taxon>Entamoebidae</taxon>
        <taxon>Entamoeba</taxon>
    </lineage>
</organism>
<accession>M2RJ55</accession>
<dbReference type="VEuPathDB" id="AmoebaDB:EHI5A_014450"/>
<sequence length="136" mass="15910">MNKINELTTLLEEVLSKNYHIPSGNQIWVRAINNIKRYEIVYFLIILVVQLLFLLIDKELLLPTFIILVIPIFALFVNPYLKIFYCQTSLYPTLMLLAIMVSFYYKCIGMFSVDVSLSLILIFIHMTSFDSSQFNL</sequence>
<dbReference type="AlphaFoldDB" id="M2RJ55"/>
<evidence type="ECO:0000313" key="2">
    <source>
        <dbReference type="EMBL" id="EMD49603.1"/>
    </source>
</evidence>
<keyword evidence="1" id="KW-0472">Membrane</keyword>
<proteinExistence type="predicted"/>
<evidence type="ECO:0000313" key="3">
    <source>
        <dbReference type="Proteomes" id="UP000011755"/>
    </source>
</evidence>
<gene>
    <name evidence="2" type="ORF">EHI5A_014450</name>
</gene>
<feature type="transmembrane region" description="Helical" evidence="1">
    <location>
        <begin position="111"/>
        <end position="129"/>
    </location>
</feature>
<name>M2RJ55_ENTHI</name>
<keyword evidence="1" id="KW-1133">Transmembrane helix</keyword>
<feature type="transmembrane region" description="Helical" evidence="1">
    <location>
        <begin position="40"/>
        <end position="56"/>
    </location>
</feature>
<keyword evidence="1" id="KW-0812">Transmembrane</keyword>
<evidence type="ECO:0000256" key="1">
    <source>
        <dbReference type="SAM" id="Phobius"/>
    </source>
</evidence>
<dbReference type="EMBL" id="KB443794">
    <property type="protein sequence ID" value="EMD49603.1"/>
    <property type="molecule type" value="Genomic_DNA"/>
</dbReference>
<dbReference type="Proteomes" id="UP000011755">
    <property type="component" value="Unassembled WGS sequence"/>
</dbReference>